<keyword evidence="7 8" id="KW-0472">Membrane</keyword>
<comment type="similarity">
    <text evidence="2 8">Belongs to the Casparian strip membrane proteins (CASP) family.</text>
</comment>
<dbReference type="PANTHER" id="PTHR36488">
    <property type="entry name" value="CASP-LIKE PROTEIN 1U1"/>
    <property type="match status" value="1"/>
</dbReference>
<evidence type="ECO:0000256" key="4">
    <source>
        <dbReference type="ARBA" id="ARBA00022475"/>
    </source>
</evidence>
<evidence type="ECO:0000313" key="11">
    <source>
        <dbReference type="RefSeq" id="XP_030531433.1"/>
    </source>
</evidence>
<feature type="transmembrane region" description="Helical" evidence="8">
    <location>
        <begin position="87"/>
        <end position="108"/>
    </location>
</feature>
<evidence type="ECO:0000256" key="5">
    <source>
        <dbReference type="ARBA" id="ARBA00022692"/>
    </source>
</evidence>
<comment type="caution">
    <text evidence="8">Lacks conserved residue(s) required for the propagation of feature annotation.</text>
</comment>
<dbReference type="OrthoDB" id="1904499at2759"/>
<dbReference type="Proteomes" id="UP000827889">
    <property type="component" value="Chromosome 6"/>
</dbReference>
<accession>A0A8B8PBQ6</accession>
<name>A0A8B8PBQ6_9MYRT</name>
<feature type="domain" description="Casparian strip membrane protein" evidence="9">
    <location>
        <begin position="39"/>
        <end position="184"/>
    </location>
</feature>
<dbReference type="PANTHER" id="PTHR36488:SF8">
    <property type="entry name" value="CASP-LIKE PROTEIN 1U1"/>
    <property type="match status" value="1"/>
</dbReference>
<dbReference type="InterPro" id="IPR044173">
    <property type="entry name" value="CASPL"/>
</dbReference>
<evidence type="ECO:0000256" key="2">
    <source>
        <dbReference type="ARBA" id="ARBA00007651"/>
    </source>
</evidence>
<keyword evidence="10" id="KW-1185">Reference proteome</keyword>
<keyword evidence="6 8" id="KW-1133">Transmembrane helix</keyword>
<proteinExistence type="inferred from homology"/>
<dbReference type="GeneID" id="115741583"/>
<dbReference type="InterPro" id="IPR006459">
    <property type="entry name" value="CASP/CASPL"/>
</dbReference>
<evidence type="ECO:0000256" key="6">
    <source>
        <dbReference type="ARBA" id="ARBA00022989"/>
    </source>
</evidence>
<protein>
    <recommendedName>
        <fullName evidence="8">CASP-like protein</fullName>
    </recommendedName>
</protein>
<dbReference type="GO" id="GO:0005886">
    <property type="term" value="C:plasma membrane"/>
    <property type="evidence" value="ECO:0007669"/>
    <property type="project" value="UniProtKB-SubCell"/>
</dbReference>
<gene>
    <name evidence="11" type="primary">LOC115741583</name>
</gene>
<dbReference type="KEGG" id="rarg:115741583"/>
<feature type="transmembrane region" description="Helical" evidence="8">
    <location>
        <begin position="120"/>
        <end position="149"/>
    </location>
</feature>
<evidence type="ECO:0000256" key="7">
    <source>
        <dbReference type="ARBA" id="ARBA00023136"/>
    </source>
</evidence>
<comment type="subcellular location">
    <subcellularLocation>
        <location evidence="1 8">Cell membrane</location>
        <topology evidence="1 8">Multi-pass membrane protein</topology>
    </subcellularLocation>
</comment>
<evidence type="ECO:0000256" key="8">
    <source>
        <dbReference type="RuleBase" id="RU361233"/>
    </source>
</evidence>
<dbReference type="AlphaFoldDB" id="A0A8B8PBQ6"/>
<evidence type="ECO:0000313" key="10">
    <source>
        <dbReference type="Proteomes" id="UP000827889"/>
    </source>
</evidence>
<organism evidence="10 11">
    <name type="scientific">Rhodamnia argentea</name>
    <dbReference type="NCBI Taxonomy" id="178133"/>
    <lineage>
        <taxon>Eukaryota</taxon>
        <taxon>Viridiplantae</taxon>
        <taxon>Streptophyta</taxon>
        <taxon>Embryophyta</taxon>
        <taxon>Tracheophyta</taxon>
        <taxon>Spermatophyta</taxon>
        <taxon>Magnoliopsida</taxon>
        <taxon>eudicotyledons</taxon>
        <taxon>Gunneridae</taxon>
        <taxon>Pentapetalae</taxon>
        <taxon>rosids</taxon>
        <taxon>malvids</taxon>
        <taxon>Myrtales</taxon>
        <taxon>Myrtaceae</taxon>
        <taxon>Myrtoideae</taxon>
        <taxon>Myrteae</taxon>
        <taxon>Australasian group</taxon>
        <taxon>Rhodamnia</taxon>
    </lineage>
</organism>
<keyword evidence="4 8" id="KW-1003">Cell membrane</keyword>
<dbReference type="NCBIfam" id="TIGR01569">
    <property type="entry name" value="A_tha_TIGR01569"/>
    <property type="match status" value="1"/>
</dbReference>
<evidence type="ECO:0000256" key="3">
    <source>
        <dbReference type="ARBA" id="ARBA00011489"/>
    </source>
</evidence>
<dbReference type="Pfam" id="PF04535">
    <property type="entry name" value="CASP_dom"/>
    <property type="match status" value="1"/>
</dbReference>
<dbReference type="InterPro" id="IPR006702">
    <property type="entry name" value="CASP_dom"/>
</dbReference>
<comment type="subunit">
    <text evidence="3 8">Homodimer and heterodimers.</text>
</comment>
<sequence length="207" mass="22600">MPARIPAGLTIQPSITSMAIPEIKVNEQNLAGKSSNVSNGAQICLRILSIATTLAATSLMVTCRQSITVFGIRIDARYSYSSAFKFFAFANATACAFSMMSLFLLIIFTHPRGPRKPSNFFFFLFLHDLWMMSLVLAGCAAATAIGFVGKYGNNHTGWMPICDHLEKFCSKATTSIVFAYASLLLFMLLAILTAWNIRQLSSVALTS</sequence>
<dbReference type="RefSeq" id="XP_030531433.1">
    <property type="nucleotide sequence ID" value="XM_030675573.2"/>
</dbReference>
<evidence type="ECO:0000256" key="1">
    <source>
        <dbReference type="ARBA" id="ARBA00004651"/>
    </source>
</evidence>
<feature type="transmembrane region" description="Helical" evidence="8">
    <location>
        <begin position="177"/>
        <end position="197"/>
    </location>
</feature>
<reference evidence="11" key="1">
    <citation type="submission" date="2025-08" db="UniProtKB">
        <authorList>
            <consortium name="RefSeq"/>
        </authorList>
    </citation>
    <scope>IDENTIFICATION</scope>
    <source>
        <tissue evidence="11">Leaf</tissue>
    </source>
</reference>
<evidence type="ECO:0000259" key="9">
    <source>
        <dbReference type="Pfam" id="PF04535"/>
    </source>
</evidence>
<keyword evidence="5 8" id="KW-0812">Transmembrane</keyword>